<evidence type="ECO:0000313" key="2">
    <source>
        <dbReference type="Proteomes" id="UP000244090"/>
    </source>
</evidence>
<name>A0A2T6BX38_9FLAO</name>
<protein>
    <submittedName>
        <fullName evidence="1">Uncharacterized protein</fullName>
    </submittedName>
</protein>
<dbReference type="OrthoDB" id="1436365at2"/>
<dbReference type="AlphaFoldDB" id="A0A2T6BX38"/>
<organism evidence="1 2">
    <name type="scientific">Kordia periserrulae</name>
    <dbReference type="NCBI Taxonomy" id="701523"/>
    <lineage>
        <taxon>Bacteria</taxon>
        <taxon>Pseudomonadati</taxon>
        <taxon>Bacteroidota</taxon>
        <taxon>Flavobacteriia</taxon>
        <taxon>Flavobacteriales</taxon>
        <taxon>Flavobacteriaceae</taxon>
        <taxon>Kordia</taxon>
    </lineage>
</organism>
<sequence length="188" mass="22644">MNLEFLYYQRKLILDGFDPKEFELGNLRITFNEFMQSASLSDVIKVIINAYKEQYAQHKFFAVCFYDEDTNWESPKYPDNLGLRTNDFYLQKNRMTRTDIEYLILRILKDDYTKTNARYLEELELVFAKPMYNLETTIRESLIGMEFTEESTMNVKIFTVNDSPIDEIKISNEKFILKINRDKWKAYY</sequence>
<keyword evidence="2" id="KW-1185">Reference proteome</keyword>
<dbReference type="Proteomes" id="UP000244090">
    <property type="component" value="Unassembled WGS sequence"/>
</dbReference>
<proteinExistence type="predicted"/>
<comment type="caution">
    <text evidence="1">The sequence shown here is derived from an EMBL/GenBank/DDBJ whole genome shotgun (WGS) entry which is preliminary data.</text>
</comment>
<accession>A0A2T6BX38</accession>
<gene>
    <name evidence="1" type="ORF">C8N46_106287</name>
</gene>
<dbReference type="RefSeq" id="WP_108115565.1">
    <property type="nucleotide sequence ID" value="NZ_QBKT01000006.1"/>
</dbReference>
<dbReference type="EMBL" id="QBKT01000006">
    <property type="protein sequence ID" value="PTX60641.1"/>
    <property type="molecule type" value="Genomic_DNA"/>
</dbReference>
<evidence type="ECO:0000313" key="1">
    <source>
        <dbReference type="EMBL" id="PTX60641.1"/>
    </source>
</evidence>
<reference evidence="1 2" key="1">
    <citation type="submission" date="2018-04" db="EMBL/GenBank/DDBJ databases">
        <title>Genomic Encyclopedia of Archaeal and Bacterial Type Strains, Phase II (KMG-II): from individual species to whole genera.</title>
        <authorList>
            <person name="Goeker M."/>
        </authorList>
    </citation>
    <scope>NUCLEOTIDE SEQUENCE [LARGE SCALE GENOMIC DNA]</scope>
    <source>
        <strain evidence="1 2">DSM 25731</strain>
    </source>
</reference>